<evidence type="ECO:0000313" key="2">
    <source>
        <dbReference type="Proteomes" id="UP001049176"/>
    </source>
</evidence>
<dbReference type="Gene3D" id="3.40.50.300">
    <property type="entry name" value="P-loop containing nucleotide triphosphate hydrolases"/>
    <property type="match status" value="1"/>
</dbReference>
<dbReference type="PANTHER" id="PTHR48312:SF1">
    <property type="entry name" value="SULFOTRANSFERASE"/>
    <property type="match status" value="1"/>
</dbReference>
<dbReference type="Proteomes" id="UP001049176">
    <property type="component" value="Chromosome 2"/>
</dbReference>
<dbReference type="Pfam" id="PF13469">
    <property type="entry name" value="Sulfotransfer_3"/>
    <property type="match status" value="1"/>
</dbReference>
<gene>
    <name evidence="1" type="ORF">E1B28_003801</name>
</gene>
<dbReference type="EMBL" id="CM032182">
    <property type="protein sequence ID" value="KAG7096357.1"/>
    <property type="molecule type" value="Genomic_DNA"/>
</dbReference>
<dbReference type="OrthoDB" id="2405944at2759"/>
<evidence type="ECO:0008006" key="3">
    <source>
        <dbReference type="Google" id="ProtNLM"/>
    </source>
</evidence>
<dbReference type="RefSeq" id="XP_043012827.1">
    <property type="nucleotide sequence ID" value="XM_043148235.1"/>
</dbReference>
<dbReference type="SUPFAM" id="SSF52540">
    <property type="entry name" value="P-loop containing nucleoside triphosphate hydrolases"/>
    <property type="match status" value="1"/>
</dbReference>
<dbReference type="InterPro" id="IPR027417">
    <property type="entry name" value="P-loop_NTPase"/>
</dbReference>
<comment type="caution">
    <text evidence="1">The sequence shown here is derived from an EMBL/GenBank/DDBJ whole genome shotgun (WGS) entry which is preliminary data.</text>
</comment>
<dbReference type="AlphaFoldDB" id="A0A9P8ABG4"/>
<reference evidence="1" key="1">
    <citation type="journal article" date="2021" name="Genome Biol. Evol.">
        <title>The assembled and annotated genome of the fairy-ring fungus Marasmius oreades.</title>
        <authorList>
            <person name="Hiltunen M."/>
            <person name="Ament-Velasquez S.L."/>
            <person name="Johannesson H."/>
        </authorList>
    </citation>
    <scope>NUCLEOTIDE SEQUENCE</scope>
    <source>
        <strain evidence="1">03SP1</strain>
    </source>
</reference>
<dbReference type="GeneID" id="66072877"/>
<dbReference type="PANTHER" id="PTHR48312">
    <property type="match status" value="1"/>
</dbReference>
<accession>A0A9P8ABG4</accession>
<name>A0A9P8ABG4_9AGAR</name>
<keyword evidence="2" id="KW-1185">Reference proteome</keyword>
<protein>
    <recommendedName>
        <fullName evidence="3">Sulfotransferase</fullName>
    </recommendedName>
</protein>
<organism evidence="1 2">
    <name type="scientific">Marasmius oreades</name>
    <name type="common">fairy-ring Marasmius</name>
    <dbReference type="NCBI Taxonomy" id="181124"/>
    <lineage>
        <taxon>Eukaryota</taxon>
        <taxon>Fungi</taxon>
        <taxon>Dikarya</taxon>
        <taxon>Basidiomycota</taxon>
        <taxon>Agaricomycotina</taxon>
        <taxon>Agaricomycetes</taxon>
        <taxon>Agaricomycetidae</taxon>
        <taxon>Agaricales</taxon>
        <taxon>Marasmiineae</taxon>
        <taxon>Marasmiaceae</taxon>
        <taxon>Marasmius</taxon>
    </lineage>
</organism>
<dbReference type="KEGG" id="more:E1B28_003801"/>
<sequence length="327" mass="38114">MAHQRNDRRLRLFLFSHPRTTSNLFMRLLEGLPNIAQSKYLYFPPYFYGPDRQAGCPREEYHYMPGYDRWEERSYQNTFDAMQKFMKDAEDQGKIPLVMDHALMLTTPTVPRQTIPEKPEIVDRMLDYDVDGGARRSPPPKELPIPNPTFFPDAFLLTLTPLFIIRHPARTFPSYLRAISANATPKRKVFDEETPVAGAFKNQILVFDFFRALNGGQVPVVVEGERLVKDTKEQMKKVCEKIGLKEEDIKYEWQSKNIKLPQVMEAFQGKVLRSTGVMDDGSYDRPVDISEEAKKWEKEWDADVAKRMEELVRASVKDYEYLLQFAL</sequence>
<evidence type="ECO:0000313" key="1">
    <source>
        <dbReference type="EMBL" id="KAG7096357.1"/>
    </source>
</evidence>
<proteinExistence type="predicted"/>